<proteinExistence type="predicted"/>
<name>A0ACB8QWE0_9AGAM</name>
<keyword evidence="2" id="KW-1185">Reference proteome</keyword>
<gene>
    <name evidence="1" type="ORF">K488DRAFT_82417</name>
</gene>
<accession>A0ACB8QWE0</accession>
<organism evidence="1 2">
    <name type="scientific">Vararia minispora EC-137</name>
    <dbReference type="NCBI Taxonomy" id="1314806"/>
    <lineage>
        <taxon>Eukaryota</taxon>
        <taxon>Fungi</taxon>
        <taxon>Dikarya</taxon>
        <taxon>Basidiomycota</taxon>
        <taxon>Agaricomycotina</taxon>
        <taxon>Agaricomycetes</taxon>
        <taxon>Russulales</taxon>
        <taxon>Lachnocladiaceae</taxon>
        <taxon>Vararia</taxon>
    </lineage>
</organism>
<sequence>MAAKESRMNLDGRKGEKREDSEGQSLPPSKTKHQHRSGKRIQMRRAIKAYAMLKANSTIFKATASTLSDAVFAAASPLLPVPLTATEATHAAPVHDCLATPALDPNRALLDVANPSTSIILVKDALSFKRTTSGPAHPLYTNPTGCSLAIPFCLSSVEPSVSALVFPFTLPAPSPTAHVVATPLGKADLIPFHASTGSPFSSPSYSPFTTPISSPFGTPAASSSASFTTLHSMSSVTSSEAEARLRVPRPTGGGTVSIFGALSLAASTFKLRAVHVESSLKRRTSLVTVKPHKTPRDHWIRLADDRVIYIPVRHTSSRAARRVFKRSHGL</sequence>
<evidence type="ECO:0000313" key="2">
    <source>
        <dbReference type="Proteomes" id="UP000814128"/>
    </source>
</evidence>
<reference evidence="1" key="1">
    <citation type="submission" date="2021-02" db="EMBL/GenBank/DDBJ databases">
        <authorList>
            <consortium name="DOE Joint Genome Institute"/>
            <person name="Ahrendt S."/>
            <person name="Looney B.P."/>
            <person name="Miyauchi S."/>
            <person name="Morin E."/>
            <person name="Drula E."/>
            <person name="Courty P.E."/>
            <person name="Chicoki N."/>
            <person name="Fauchery L."/>
            <person name="Kohler A."/>
            <person name="Kuo A."/>
            <person name="Labutti K."/>
            <person name="Pangilinan J."/>
            <person name="Lipzen A."/>
            <person name="Riley R."/>
            <person name="Andreopoulos W."/>
            <person name="He G."/>
            <person name="Johnson J."/>
            <person name="Barry K.W."/>
            <person name="Grigoriev I.V."/>
            <person name="Nagy L."/>
            <person name="Hibbett D."/>
            <person name="Henrissat B."/>
            <person name="Matheny P.B."/>
            <person name="Labbe J."/>
            <person name="Martin F."/>
        </authorList>
    </citation>
    <scope>NUCLEOTIDE SEQUENCE</scope>
    <source>
        <strain evidence="1">EC-137</strain>
    </source>
</reference>
<dbReference type="Proteomes" id="UP000814128">
    <property type="component" value="Unassembled WGS sequence"/>
</dbReference>
<evidence type="ECO:0000313" key="1">
    <source>
        <dbReference type="EMBL" id="KAI0036154.1"/>
    </source>
</evidence>
<dbReference type="EMBL" id="MU273475">
    <property type="protein sequence ID" value="KAI0036154.1"/>
    <property type="molecule type" value="Genomic_DNA"/>
</dbReference>
<comment type="caution">
    <text evidence="1">The sequence shown here is derived from an EMBL/GenBank/DDBJ whole genome shotgun (WGS) entry which is preliminary data.</text>
</comment>
<protein>
    <submittedName>
        <fullName evidence="1">Uncharacterized protein</fullName>
    </submittedName>
</protein>
<reference evidence="1" key="2">
    <citation type="journal article" date="2022" name="New Phytol.">
        <title>Evolutionary transition to the ectomycorrhizal habit in the genomes of a hyperdiverse lineage of mushroom-forming fungi.</title>
        <authorList>
            <person name="Looney B."/>
            <person name="Miyauchi S."/>
            <person name="Morin E."/>
            <person name="Drula E."/>
            <person name="Courty P.E."/>
            <person name="Kohler A."/>
            <person name="Kuo A."/>
            <person name="LaButti K."/>
            <person name="Pangilinan J."/>
            <person name="Lipzen A."/>
            <person name="Riley R."/>
            <person name="Andreopoulos W."/>
            <person name="He G."/>
            <person name="Johnson J."/>
            <person name="Nolan M."/>
            <person name="Tritt A."/>
            <person name="Barry K.W."/>
            <person name="Grigoriev I.V."/>
            <person name="Nagy L.G."/>
            <person name="Hibbett D."/>
            <person name="Henrissat B."/>
            <person name="Matheny P.B."/>
            <person name="Labbe J."/>
            <person name="Martin F.M."/>
        </authorList>
    </citation>
    <scope>NUCLEOTIDE SEQUENCE</scope>
    <source>
        <strain evidence="1">EC-137</strain>
    </source>
</reference>